<dbReference type="PANTHER" id="PTHR47078:SF1">
    <property type="entry name" value="CYTOSKELETON-ASSOCIATED PROTEIN 2-LIKE"/>
    <property type="match status" value="1"/>
</dbReference>
<dbReference type="PANTHER" id="PTHR47078">
    <property type="entry name" value="CYTOSKELETON-ASSOCIATED PROTEIN 2-LIKE"/>
    <property type="match status" value="1"/>
</dbReference>
<comment type="subcellular location">
    <subcellularLocation>
        <location evidence="1">Cytoplasm</location>
        <location evidence="1">Cytoskeleton</location>
    </subcellularLocation>
</comment>
<dbReference type="GO" id="GO:0005813">
    <property type="term" value="C:centrosome"/>
    <property type="evidence" value="ECO:0007669"/>
    <property type="project" value="TreeGrafter"/>
</dbReference>
<dbReference type="GO" id="GO:0005829">
    <property type="term" value="C:cytosol"/>
    <property type="evidence" value="ECO:0007669"/>
    <property type="project" value="TreeGrafter"/>
</dbReference>
<protein>
    <recommendedName>
        <fullName evidence="6">Cytoskeleton-associated protein 2 C-terminal domain-containing protein</fullName>
    </recommendedName>
</protein>
<name>A0A401TK26_CHIPU</name>
<evidence type="ECO:0000259" key="6">
    <source>
        <dbReference type="Pfam" id="PF15297"/>
    </source>
</evidence>
<dbReference type="AlphaFoldDB" id="A0A401TK26"/>
<accession>A0A401TK26</accession>
<keyword evidence="4" id="KW-0597">Phosphoprotein</keyword>
<comment type="caution">
    <text evidence="7">The sequence shown here is derived from an EMBL/GenBank/DDBJ whole genome shotgun (WGS) entry which is preliminary data.</text>
</comment>
<dbReference type="EMBL" id="BEZZ01092730">
    <property type="protein sequence ID" value="GCC42977.1"/>
    <property type="molecule type" value="Genomic_DNA"/>
</dbReference>
<dbReference type="Pfam" id="PF15297">
    <property type="entry name" value="CKAP2_C"/>
    <property type="match status" value="1"/>
</dbReference>
<dbReference type="Proteomes" id="UP000287033">
    <property type="component" value="Unassembled WGS sequence"/>
</dbReference>
<evidence type="ECO:0000313" key="8">
    <source>
        <dbReference type="Proteomes" id="UP000287033"/>
    </source>
</evidence>
<keyword evidence="5" id="KW-0206">Cytoskeleton</keyword>
<evidence type="ECO:0000256" key="2">
    <source>
        <dbReference type="ARBA" id="ARBA00009468"/>
    </source>
</evidence>
<dbReference type="OMA" id="QFIFCKN"/>
<evidence type="ECO:0000256" key="5">
    <source>
        <dbReference type="ARBA" id="ARBA00023212"/>
    </source>
</evidence>
<evidence type="ECO:0000313" key="7">
    <source>
        <dbReference type="EMBL" id="GCC42977.1"/>
    </source>
</evidence>
<dbReference type="GO" id="GO:0072686">
    <property type="term" value="C:mitotic spindle"/>
    <property type="evidence" value="ECO:0007669"/>
    <property type="project" value="TreeGrafter"/>
</dbReference>
<dbReference type="OrthoDB" id="9945093at2759"/>
<comment type="similarity">
    <text evidence="2">Belongs to the CKAP2 family.</text>
</comment>
<dbReference type="InterPro" id="IPR029197">
    <property type="entry name" value="CKAP2_C"/>
</dbReference>
<proteinExistence type="inferred from homology"/>
<evidence type="ECO:0000256" key="1">
    <source>
        <dbReference type="ARBA" id="ARBA00004245"/>
    </source>
</evidence>
<evidence type="ECO:0000256" key="3">
    <source>
        <dbReference type="ARBA" id="ARBA00022490"/>
    </source>
</evidence>
<gene>
    <name evidence="7" type="ORF">chiPu_0027016</name>
</gene>
<dbReference type="STRING" id="137246.A0A401TK26"/>
<keyword evidence="3" id="KW-0963">Cytoplasm</keyword>
<sequence length="69" mass="8078">MRSLGKQEVRFLTPVRRSVRIERASASYPEGLREWDHCVTSLNQLLAVEETETLVYQENRALLEEMTKI</sequence>
<organism evidence="7 8">
    <name type="scientific">Chiloscyllium punctatum</name>
    <name type="common">Brownbanded bambooshark</name>
    <name type="synonym">Hemiscyllium punctatum</name>
    <dbReference type="NCBI Taxonomy" id="137246"/>
    <lineage>
        <taxon>Eukaryota</taxon>
        <taxon>Metazoa</taxon>
        <taxon>Chordata</taxon>
        <taxon>Craniata</taxon>
        <taxon>Vertebrata</taxon>
        <taxon>Chondrichthyes</taxon>
        <taxon>Elasmobranchii</taxon>
        <taxon>Galeomorphii</taxon>
        <taxon>Galeoidea</taxon>
        <taxon>Orectolobiformes</taxon>
        <taxon>Hemiscylliidae</taxon>
        <taxon>Chiloscyllium</taxon>
    </lineage>
</organism>
<keyword evidence="8" id="KW-1185">Reference proteome</keyword>
<dbReference type="InterPro" id="IPR052855">
    <property type="entry name" value="CKAP2-like"/>
</dbReference>
<feature type="domain" description="Cytoskeleton-associated protein 2 C-terminal" evidence="6">
    <location>
        <begin position="7"/>
        <end position="62"/>
    </location>
</feature>
<evidence type="ECO:0000256" key="4">
    <source>
        <dbReference type="ARBA" id="ARBA00022553"/>
    </source>
</evidence>
<reference evidence="7 8" key="1">
    <citation type="journal article" date="2018" name="Nat. Ecol. Evol.">
        <title>Shark genomes provide insights into elasmobranch evolution and the origin of vertebrates.</title>
        <authorList>
            <person name="Hara Y"/>
            <person name="Yamaguchi K"/>
            <person name="Onimaru K"/>
            <person name="Kadota M"/>
            <person name="Koyanagi M"/>
            <person name="Keeley SD"/>
            <person name="Tatsumi K"/>
            <person name="Tanaka K"/>
            <person name="Motone F"/>
            <person name="Kageyama Y"/>
            <person name="Nozu R"/>
            <person name="Adachi N"/>
            <person name="Nishimura O"/>
            <person name="Nakagawa R"/>
            <person name="Tanegashima C"/>
            <person name="Kiyatake I"/>
            <person name="Matsumoto R"/>
            <person name="Murakumo K"/>
            <person name="Nishida K"/>
            <person name="Terakita A"/>
            <person name="Kuratani S"/>
            <person name="Sato K"/>
            <person name="Hyodo S Kuraku.S."/>
        </authorList>
    </citation>
    <scope>NUCLEOTIDE SEQUENCE [LARGE SCALE GENOMIC DNA]</scope>
</reference>